<accession>A0A6G0X691</accession>
<evidence type="ECO:0000313" key="1">
    <source>
        <dbReference type="EMBL" id="KAF0735518.1"/>
    </source>
</evidence>
<dbReference type="AlphaFoldDB" id="A0A6G0X691"/>
<dbReference type="Gene3D" id="2.30.29.30">
    <property type="entry name" value="Pleckstrin-homology domain (PH domain)/Phosphotyrosine-binding domain (PTB)"/>
    <property type="match status" value="1"/>
</dbReference>
<organism evidence="1 2">
    <name type="scientific">Aphanomyces euteiches</name>
    <dbReference type="NCBI Taxonomy" id="100861"/>
    <lineage>
        <taxon>Eukaryota</taxon>
        <taxon>Sar</taxon>
        <taxon>Stramenopiles</taxon>
        <taxon>Oomycota</taxon>
        <taxon>Saprolegniomycetes</taxon>
        <taxon>Saprolegniales</taxon>
        <taxon>Verrucalvaceae</taxon>
        <taxon>Aphanomyces</taxon>
    </lineage>
</organism>
<dbReference type="VEuPathDB" id="FungiDB:AeMF1_002198"/>
<protein>
    <submittedName>
        <fullName evidence="1">Uncharacterized protein</fullName>
    </submittedName>
</protein>
<keyword evidence="2" id="KW-1185">Reference proteome</keyword>
<proteinExistence type="predicted"/>
<reference evidence="1 2" key="1">
    <citation type="submission" date="2019-07" db="EMBL/GenBank/DDBJ databases">
        <title>Genomics analysis of Aphanomyces spp. identifies a new class of oomycete effector associated with host adaptation.</title>
        <authorList>
            <person name="Gaulin E."/>
        </authorList>
    </citation>
    <scope>NUCLEOTIDE SEQUENCE [LARGE SCALE GENOMIC DNA]</scope>
    <source>
        <strain evidence="1 2">ATCC 201684</strain>
    </source>
</reference>
<comment type="caution">
    <text evidence="1">The sequence shown here is derived from an EMBL/GenBank/DDBJ whole genome shotgun (WGS) entry which is preliminary data.</text>
</comment>
<dbReference type="EMBL" id="VJMJ01000095">
    <property type="protein sequence ID" value="KAF0735518.1"/>
    <property type="molecule type" value="Genomic_DNA"/>
</dbReference>
<evidence type="ECO:0000313" key="2">
    <source>
        <dbReference type="Proteomes" id="UP000481153"/>
    </source>
</evidence>
<dbReference type="InterPro" id="IPR011993">
    <property type="entry name" value="PH-like_dom_sf"/>
</dbReference>
<sequence>MRRPTWKLTINLALVGLQYTALRRRLRTHLRRVPMNKDDYFLHYREELKDKPSTSTSPFSMHLTSGLGSVDTTVTSFGASIFAGVYNLGSKWKMNIQDSKPSNPVDEATLLQQLWARQLYLDACFRPVVVAKLRLLAVQQNRKRDEAQNIRSQTYNKATGVLTVTIVQAHLNLSRINKWPLPSELLLSVKLKVGAQGVEYVGKPEPCSPPLASTCCTCVGLPDTSDGVCTFGQTYEFHLRGTPDEDYLYITIQDRWAFPYLQQFSTKAKLFLAACTIAPQSNNDVAFDEAKGHLRVLTNFSKHSCECSTAPSTSESMYRSLFPQLYELKHSYISWFNPDASTGEKQNSTTLTLSQLSLESTVVLHIQFGPAIASSMHIQLVHLAVVFEKSLDIKQSPIIRGTVDAVIVYRDQTSQPCVVSTGVTPAIEFKTTDSPRSISNQIQVGSMNITLSIPGLVQYYTSVLRWKNQVLDLLALLYAPIYGPFGIWIAPPQDPNPSSICGPTAITTTIHSAGQTIFLDELGTWILPTAVIEMVTKNNASTISIGDTKVASLYWNAWESFRRHLDAAMTAEDITESSMTLTETPKPVLILLTQGIVVLKHHTNRGKPQERVLWLHRASLMLGKSRYDPAPFQMPLREIQRVSTGNSSAALRRSGTLENASLYLTLENPRRSISLEFIHTTIRHEIQTLIHSLMTEPAQQDFPLTLSST</sequence>
<name>A0A6G0X691_9STRA</name>
<dbReference type="Proteomes" id="UP000481153">
    <property type="component" value="Unassembled WGS sequence"/>
</dbReference>
<gene>
    <name evidence="1" type="ORF">Ae201684_007998</name>
</gene>